<accession>K6CD35</accession>
<dbReference type="GO" id="GO:0005524">
    <property type="term" value="F:ATP binding"/>
    <property type="evidence" value="ECO:0007669"/>
    <property type="project" value="InterPro"/>
</dbReference>
<dbReference type="InterPro" id="IPR003439">
    <property type="entry name" value="ABC_transporter-like_ATP-bd"/>
</dbReference>
<reference evidence="2 3" key="1">
    <citation type="journal article" date="2012" name="Front. Microbiol.">
        <title>Redundancy and modularity in membrane-associated dissimilatory nitrate reduction in Bacillus.</title>
        <authorList>
            <person name="Heylen K."/>
            <person name="Keltjens J."/>
        </authorList>
    </citation>
    <scope>NUCLEOTIDE SEQUENCE [LARGE SCALE GENOMIC DNA]</scope>
    <source>
        <strain evidence="2 3">LMG 9581</strain>
    </source>
</reference>
<protein>
    <submittedName>
        <fullName evidence="2">ABC transporter</fullName>
    </submittedName>
</protein>
<dbReference type="AlphaFoldDB" id="K6CD35"/>
<dbReference type="GO" id="GO:0016887">
    <property type="term" value="F:ATP hydrolysis activity"/>
    <property type="evidence" value="ECO:0007669"/>
    <property type="project" value="InterPro"/>
</dbReference>
<feature type="domain" description="ABC transporter" evidence="1">
    <location>
        <begin position="12"/>
        <end position="80"/>
    </location>
</feature>
<comment type="caution">
    <text evidence="2">The sequence shown here is derived from an EMBL/GenBank/DDBJ whole genome shotgun (WGS) entry which is preliminary data.</text>
</comment>
<keyword evidence="3" id="KW-1185">Reference proteome</keyword>
<evidence type="ECO:0000313" key="3">
    <source>
        <dbReference type="Proteomes" id="UP000006315"/>
    </source>
</evidence>
<proteinExistence type="predicted"/>
<gene>
    <name evidence="2" type="ORF">BAZO_02067</name>
</gene>
<name>K6CD35_SCHAZ</name>
<dbReference type="STRING" id="1131731.BAZO_02067"/>
<sequence>MFNGFECDQLTKKNTITGLIGRNGVGKITLLKIIAGFYKQTSGEVRVFGEMPLTILKYRKKVFFKKQVGVNGSYIMVKNDFSDELSEQAKQRGVQITTVSAEAVCMYATSKTKGGIDDVFNKR</sequence>
<dbReference type="EMBL" id="AJLR01000033">
    <property type="protein sequence ID" value="EKN69015.1"/>
    <property type="molecule type" value="Genomic_DNA"/>
</dbReference>
<dbReference type="Proteomes" id="UP000006315">
    <property type="component" value="Unassembled WGS sequence"/>
</dbReference>
<dbReference type="PATRIC" id="fig|1131731.3.peg.423"/>
<evidence type="ECO:0000259" key="1">
    <source>
        <dbReference type="Pfam" id="PF00005"/>
    </source>
</evidence>
<organism evidence="2 3">
    <name type="scientific">Schinkia azotoformans LMG 9581</name>
    <dbReference type="NCBI Taxonomy" id="1131731"/>
    <lineage>
        <taxon>Bacteria</taxon>
        <taxon>Bacillati</taxon>
        <taxon>Bacillota</taxon>
        <taxon>Bacilli</taxon>
        <taxon>Bacillales</taxon>
        <taxon>Bacillaceae</taxon>
        <taxon>Calidifontibacillus/Schinkia group</taxon>
        <taxon>Schinkia</taxon>
    </lineage>
</organism>
<dbReference type="Gene3D" id="3.40.50.300">
    <property type="entry name" value="P-loop containing nucleotide triphosphate hydrolases"/>
    <property type="match status" value="1"/>
</dbReference>
<dbReference type="SUPFAM" id="SSF52540">
    <property type="entry name" value="P-loop containing nucleoside triphosphate hydrolases"/>
    <property type="match status" value="1"/>
</dbReference>
<dbReference type="Pfam" id="PF00005">
    <property type="entry name" value="ABC_tran"/>
    <property type="match status" value="1"/>
</dbReference>
<evidence type="ECO:0000313" key="2">
    <source>
        <dbReference type="EMBL" id="EKN69015.1"/>
    </source>
</evidence>
<dbReference type="InterPro" id="IPR027417">
    <property type="entry name" value="P-loop_NTPase"/>
</dbReference>